<keyword evidence="6" id="KW-0564">Palmitate</keyword>
<keyword evidence="3" id="KW-0309">Germination</keyword>
<evidence type="ECO:0000256" key="7">
    <source>
        <dbReference type="ARBA" id="ARBA00023288"/>
    </source>
</evidence>
<dbReference type="GO" id="GO:0009847">
    <property type="term" value="P:spore germination"/>
    <property type="evidence" value="ECO:0007669"/>
    <property type="project" value="InterPro"/>
</dbReference>
<feature type="domain" description="Spore germination GerAC-like C-terminal" evidence="8">
    <location>
        <begin position="267"/>
        <end position="432"/>
    </location>
</feature>
<dbReference type="Pfam" id="PF05504">
    <property type="entry name" value="Spore_GerAC"/>
    <property type="match status" value="1"/>
</dbReference>
<dbReference type="InterPro" id="IPR038501">
    <property type="entry name" value="Spore_GerAC_C_sf"/>
</dbReference>
<keyword evidence="7" id="KW-0449">Lipoprotein</keyword>
<dbReference type="EMBL" id="QUBQ01000001">
    <property type="protein sequence ID" value="REK77066.1"/>
    <property type="molecule type" value="Genomic_DNA"/>
</dbReference>
<dbReference type="GO" id="GO:0016020">
    <property type="term" value="C:membrane"/>
    <property type="evidence" value="ECO:0007669"/>
    <property type="project" value="UniProtKB-SubCell"/>
</dbReference>
<evidence type="ECO:0000313" key="11">
    <source>
        <dbReference type="Proteomes" id="UP000261905"/>
    </source>
</evidence>
<evidence type="ECO:0000256" key="4">
    <source>
        <dbReference type="ARBA" id="ARBA00022729"/>
    </source>
</evidence>
<evidence type="ECO:0000259" key="8">
    <source>
        <dbReference type="Pfam" id="PF05504"/>
    </source>
</evidence>
<evidence type="ECO:0000256" key="2">
    <source>
        <dbReference type="ARBA" id="ARBA00007886"/>
    </source>
</evidence>
<dbReference type="NCBIfam" id="TIGR02887">
    <property type="entry name" value="spore_ger_x_C"/>
    <property type="match status" value="1"/>
</dbReference>
<gene>
    <name evidence="10" type="ORF">DX130_08685</name>
</gene>
<keyword evidence="5" id="KW-0472">Membrane</keyword>
<evidence type="ECO:0000313" key="10">
    <source>
        <dbReference type="EMBL" id="REK77066.1"/>
    </source>
</evidence>
<dbReference type="PANTHER" id="PTHR35789">
    <property type="entry name" value="SPORE GERMINATION PROTEIN B3"/>
    <property type="match status" value="1"/>
</dbReference>
<dbReference type="Gene3D" id="3.30.300.210">
    <property type="entry name" value="Nutrient germinant receptor protein C, domain 3"/>
    <property type="match status" value="1"/>
</dbReference>
<dbReference type="Pfam" id="PF25198">
    <property type="entry name" value="Spore_GerAC_N"/>
    <property type="match status" value="1"/>
</dbReference>
<reference evidence="10 11" key="1">
    <citation type="submission" date="2018-08" db="EMBL/GenBank/DDBJ databases">
        <title>Paenibacillus sp. M4BSY-1, whole genome shotgun sequence.</title>
        <authorList>
            <person name="Tuo L."/>
        </authorList>
    </citation>
    <scope>NUCLEOTIDE SEQUENCE [LARGE SCALE GENOMIC DNA]</scope>
    <source>
        <strain evidence="10 11">M4BSY-1</strain>
    </source>
</reference>
<dbReference type="PANTHER" id="PTHR35789:SF1">
    <property type="entry name" value="SPORE GERMINATION PROTEIN B3"/>
    <property type="match status" value="1"/>
</dbReference>
<name>A0A371PLI8_9BACL</name>
<comment type="similarity">
    <text evidence="2">Belongs to the GerABKC lipoprotein family.</text>
</comment>
<comment type="subcellular location">
    <subcellularLocation>
        <location evidence="1">Membrane</location>
        <topology evidence="1">Lipid-anchor</topology>
    </subcellularLocation>
</comment>
<dbReference type="Gene3D" id="6.20.190.10">
    <property type="entry name" value="Nutrient germinant receptor protein C, domain 1"/>
    <property type="match status" value="1"/>
</dbReference>
<organism evidence="10 11">
    <name type="scientific">Paenibacillus paeoniae</name>
    <dbReference type="NCBI Taxonomy" id="2292705"/>
    <lineage>
        <taxon>Bacteria</taxon>
        <taxon>Bacillati</taxon>
        <taxon>Bacillota</taxon>
        <taxon>Bacilli</taxon>
        <taxon>Bacillales</taxon>
        <taxon>Paenibacillaceae</taxon>
        <taxon>Paenibacillus</taxon>
    </lineage>
</organism>
<keyword evidence="11" id="KW-1185">Reference proteome</keyword>
<dbReference type="InterPro" id="IPR046953">
    <property type="entry name" value="Spore_GerAC-like_C"/>
</dbReference>
<evidence type="ECO:0000259" key="9">
    <source>
        <dbReference type="Pfam" id="PF25198"/>
    </source>
</evidence>
<dbReference type="AlphaFoldDB" id="A0A371PLI8"/>
<dbReference type="Proteomes" id="UP000261905">
    <property type="component" value="Unassembled WGS sequence"/>
</dbReference>
<sequence length="444" mass="50376">MDGRHYASAGLASTQTAKADEQWRRLAQQVGHARIQIASKTGVRIRVRHLIRVIAAIATVTLLTGCWDRIEVNDIAIILGAGIDQEKNNRVKLSVEIFLPSPGGNEAGDGQEQMDSQNKNGNILVSSATGTSMADAMSNLQERLSRRLYWGHNNVYVFGKERAERGFNDDLDFFLRYVRARERTNIYVTQGRAIEVMGVIPRLDQNLMEALTELSKTEVSIDVDLKKVMEQIVETPEQTYTVPYILTSAVMSEKKHLRNANVPYFKGLTIFKKGQMIGSLNNELTHGYFWITNQIKPSTILTATVAKEETIAVHLTMSKSKLRPKIDGSGKWTMDLLIECEGNLIQNASQLDYSKPEQIMQMEVLFEQMIKDKVDKSLNMIQQKYKSDIVGYSKLFRRKYPKQWAIAKSSWSETFQKIETNTEVNIQIRRPGALVKQINNIPME</sequence>
<feature type="domain" description="Spore germination protein N-terminal" evidence="9">
    <location>
        <begin position="68"/>
        <end position="245"/>
    </location>
</feature>
<dbReference type="InterPro" id="IPR008844">
    <property type="entry name" value="Spore_GerAC-like"/>
</dbReference>
<evidence type="ECO:0000256" key="3">
    <source>
        <dbReference type="ARBA" id="ARBA00022544"/>
    </source>
</evidence>
<keyword evidence="4" id="KW-0732">Signal</keyword>
<evidence type="ECO:0000256" key="6">
    <source>
        <dbReference type="ARBA" id="ARBA00023139"/>
    </source>
</evidence>
<dbReference type="InterPro" id="IPR057336">
    <property type="entry name" value="GerAC_N"/>
</dbReference>
<accession>A0A371PLI8</accession>
<dbReference type="OrthoDB" id="9816067at2"/>
<protein>
    <submittedName>
        <fullName evidence="10">Ger(X)C family spore germination protein</fullName>
    </submittedName>
</protein>
<evidence type="ECO:0000256" key="1">
    <source>
        <dbReference type="ARBA" id="ARBA00004635"/>
    </source>
</evidence>
<comment type="caution">
    <text evidence="10">The sequence shown here is derived from an EMBL/GenBank/DDBJ whole genome shotgun (WGS) entry which is preliminary data.</text>
</comment>
<proteinExistence type="inferred from homology"/>
<evidence type="ECO:0000256" key="5">
    <source>
        <dbReference type="ARBA" id="ARBA00023136"/>
    </source>
</evidence>